<dbReference type="PANTHER" id="PTHR45669">
    <property type="entry name" value="GLUTAREDOXIN DOMAIN-CONTAINING CYSTEINE-RICH PROTEIN CG12206-RELATED"/>
    <property type="match status" value="1"/>
</dbReference>
<feature type="region of interest" description="Disordered" evidence="1">
    <location>
        <begin position="1"/>
        <end position="64"/>
    </location>
</feature>
<organism evidence="3 4">
    <name type="scientific">Brassica napus</name>
    <name type="common">Rape</name>
    <dbReference type="NCBI Taxonomy" id="3708"/>
    <lineage>
        <taxon>Eukaryota</taxon>
        <taxon>Viridiplantae</taxon>
        <taxon>Streptophyta</taxon>
        <taxon>Embryophyta</taxon>
        <taxon>Tracheophyta</taxon>
        <taxon>Spermatophyta</taxon>
        <taxon>Magnoliopsida</taxon>
        <taxon>eudicotyledons</taxon>
        <taxon>Gunneridae</taxon>
        <taxon>Pentapetalae</taxon>
        <taxon>rosids</taxon>
        <taxon>malvids</taxon>
        <taxon>Brassicales</taxon>
        <taxon>Brassicaceae</taxon>
        <taxon>Brassiceae</taxon>
        <taxon>Brassica</taxon>
    </lineage>
</organism>
<feature type="compositionally biased region" description="Polar residues" evidence="1">
    <location>
        <begin position="25"/>
        <end position="34"/>
    </location>
</feature>
<feature type="compositionally biased region" description="Low complexity" evidence="1">
    <location>
        <begin position="1"/>
        <end position="24"/>
    </location>
</feature>
<evidence type="ECO:0000259" key="2">
    <source>
        <dbReference type="Pfam" id="PF00462"/>
    </source>
</evidence>
<dbReference type="InterPro" id="IPR036249">
    <property type="entry name" value="Thioredoxin-like_sf"/>
</dbReference>
<feature type="domain" description="Glutaredoxin" evidence="2">
    <location>
        <begin position="318"/>
        <end position="385"/>
    </location>
</feature>
<dbReference type="CDD" id="cd03031">
    <property type="entry name" value="GRX_GRX_like"/>
    <property type="match status" value="1"/>
</dbReference>
<comment type="caution">
    <text evidence="3">The sequence shown here is derived from an EMBL/GenBank/DDBJ whole genome shotgun (WGS) entry which is preliminary data.</text>
</comment>
<dbReference type="EMBL" id="JAGKQM010000015">
    <property type="protein sequence ID" value="KAH0878070.1"/>
    <property type="molecule type" value="Genomic_DNA"/>
</dbReference>
<dbReference type="PANTHER" id="PTHR45669:SF69">
    <property type="entry name" value="GLUTAREDOXIN DOMAIN-CONTAINING PROTEIN"/>
    <property type="match status" value="1"/>
</dbReference>
<dbReference type="Gene3D" id="3.40.30.10">
    <property type="entry name" value="Glutaredoxin"/>
    <property type="match status" value="1"/>
</dbReference>
<keyword evidence="4" id="KW-1185">Reference proteome</keyword>
<accession>A0ABQ7ZCX6</accession>
<protein>
    <recommendedName>
        <fullName evidence="2">Glutaredoxin domain-containing protein</fullName>
    </recommendedName>
</protein>
<dbReference type="Pfam" id="PF00462">
    <property type="entry name" value="Glutaredoxin"/>
    <property type="match status" value="1"/>
</dbReference>
<feature type="compositionally biased region" description="Basic and acidic residues" evidence="1">
    <location>
        <begin position="105"/>
        <end position="116"/>
    </location>
</feature>
<reference evidence="3 4" key="1">
    <citation type="submission" date="2021-05" db="EMBL/GenBank/DDBJ databases">
        <title>Genome Assembly of Synthetic Allotetraploid Brassica napus Reveals Homoeologous Exchanges between Subgenomes.</title>
        <authorList>
            <person name="Davis J.T."/>
        </authorList>
    </citation>
    <scope>NUCLEOTIDE SEQUENCE [LARGE SCALE GENOMIC DNA]</scope>
    <source>
        <strain evidence="4">cv. Da-Ae</strain>
        <tissue evidence="3">Seedling</tissue>
    </source>
</reference>
<dbReference type="PROSITE" id="PS51354">
    <property type="entry name" value="GLUTAREDOXIN_2"/>
    <property type="match status" value="1"/>
</dbReference>
<feature type="region of interest" description="Disordered" evidence="1">
    <location>
        <begin position="91"/>
        <end position="117"/>
    </location>
</feature>
<feature type="compositionally biased region" description="Basic and acidic residues" evidence="1">
    <location>
        <begin position="243"/>
        <end position="254"/>
    </location>
</feature>
<dbReference type="Pfam" id="PF23733">
    <property type="entry name" value="GRXCR1-2_C"/>
    <property type="match status" value="1"/>
</dbReference>
<evidence type="ECO:0000256" key="1">
    <source>
        <dbReference type="SAM" id="MobiDB-lite"/>
    </source>
</evidence>
<evidence type="ECO:0000313" key="3">
    <source>
        <dbReference type="EMBL" id="KAH0878070.1"/>
    </source>
</evidence>
<proteinExistence type="predicted"/>
<dbReference type="Proteomes" id="UP000824890">
    <property type="component" value="Unassembled WGS sequence"/>
</dbReference>
<name>A0ABQ7ZCX6_BRANA</name>
<gene>
    <name evidence="3" type="ORF">HID58_065464</name>
</gene>
<dbReference type="SUPFAM" id="SSF52833">
    <property type="entry name" value="Thioredoxin-like"/>
    <property type="match status" value="1"/>
</dbReference>
<sequence length="463" mass="50378">MGSSASKTTSSSSSSSLCCSASTSPPVTKLNSKVPSPLSPARVPKAFSFPMPSVHHPPAKEGDTHHLVSLKSTTYGSLHITDLDGASNRQTLPHISLSGNNNNKKIPEPEESRDSLSPDSVINTWELMNDLDDDYLDNGNGKHDYCALTTTSSSSCCSASTSPPVTKLNSKVPSPLSPARVPKAFSFPMPSVHHPPAKEGDTHHLVSLKSTTYGSLHITDLDGASNRQTLPHISLSGNNNNKKIPEPEESRDSLSPDSVINTWELMNDLDDDYLDNGNDSVLSFSELTADHDVGVDGSLEEQEKPRLSETEKDENKIVLYFTSLRGIRKTYEDCYYVRTVLRGYQVAVEERDISMDSKYRKELQIALGEEKPVCLPQVFVRGVHIGGMEEIKKLNDGGELGEMLKGLPVCESLGACECCGDARFVPCTSCGGSTKVFEEQEDAFKRCNGCNENGLVRCKKCCL</sequence>
<evidence type="ECO:0000313" key="4">
    <source>
        <dbReference type="Proteomes" id="UP000824890"/>
    </source>
</evidence>
<dbReference type="InterPro" id="IPR002109">
    <property type="entry name" value="Glutaredoxin"/>
</dbReference>
<feature type="region of interest" description="Disordered" evidence="1">
    <location>
        <begin position="229"/>
        <end position="256"/>
    </location>
</feature>